<keyword evidence="4" id="KW-1185">Reference proteome</keyword>
<evidence type="ECO:0000313" key="4">
    <source>
        <dbReference type="Proteomes" id="UP001305647"/>
    </source>
</evidence>
<gene>
    <name evidence="3" type="ORF">N658DRAFT_505550</name>
</gene>
<sequence length="832" mass="95134">MSTPMSGNHQGSKRAAELEDASPRSIKRRNMEPTSTLCEDCRSLKLDAIFEEASQEFQDAREGKLQRPVNLAKNSDGTFFYIDALFFHSFKDRLSRGTSCPLCNFFRTMRIRPGLYQHYKLLAFPSSESWMWRADVLRDSPAWEDLKDTVFLAVVPDHEMLPLTGHVDQWMMKDVPRTGVIYRLEADEERNPDGDILARPKELRSEANVALAKEWLDACRAYHGSACGGRGKHEPVTRGFRLIDCTADPPKVQTQPWGTKYAALSYVWGTSDADREDWSKTVLDAVAVTKEMGLQYIWVDRLCINQADNNEKAYLISRMTTIYEEAELTIVAAAGSGAGHGLPGVRSTLRSRQPKYVLDSGSTLLSSLRDPRYDILESDYWTRGWTYQEGVLSNRRLVFTQSQIYWECRNMAAQESMAIPLLHQPSDGEDSDEAVMADFMITGVFKGDAYSGGFMSDRRENLIMEDNEYRIDYGFPRYLEATTHAQLRGLNEHIRAYSKRRLTHDSDALPAFMGITGMYKRSSDLLLLQGLPLWLGKIAGVHSGAHITFGFTVSAWHHRTGQHSMFVSESCRRRPHLPSWSWAGWTGAAVSWRALPNNEHCAQMADFVELPFQQHAIDLERRRLLWAADVFLHSPGQRADALRLQDPLSGNRLRLDHEERTLIGLNNPLILKYFTRKHQADKEWTAEQDGTSSTIHMTIYIFRGQPWDAWNYRHVLLYFTSPDVPDFYETVHTQRPEEEEVEDESGAVARAPETVDWTHDQVHGKYHWFEERAYLNHVHAGSVVVPRGQEMAPVNVVAAVPVRNRPFDWNCQHFVCEGLQEFVEWDLFAGVL</sequence>
<name>A0AAN6T378_9PEZI</name>
<evidence type="ECO:0000256" key="1">
    <source>
        <dbReference type="SAM" id="MobiDB-lite"/>
    </source>
</evidence>
<feature type="region of interest" description="Disordered" evidence="1">
    <location>
        <begin position="1"/>
        <end position="33"/>
    </location>
</feature>
<dbReference type="InterPro" id="IPR010730">
    <property type="entry name" value="HET"/>
</dbReference>
<comment type="caution">
    <text evidence="3">The sequence shown here is derived from an EMBL/GenBank/DDBJ whole genome shotgun (WGS) entry which is preliminary data.</text>
</comment>
<evidence type="ECO:0000259" key="2">
    <source>
        <dbReference type="Pfam" id="PF06985"/>
    </source>
</evidence>
<dbReference type="EMBL" id="MU863629">
    <property type="protein sequence ID" value="KAK4103153.1"/>
    <property type="molecule type" value="Genomic_DNA"/>
</dbReference>
<organism evidence="3 4">
    <name type="scientific">Parathielavia hyrcaniae</name>
    <dbReference type="NCBI Taxonomy" id="113614"/>
    <lineage>
        <taxon>Eukaryota</taxon>
        <taxon>Fungi</taxon>
        <taxon>Dikarya</taxon>
        <taxon>Ascomycota</taxon>
        <taxon>Pezizomycotina</taxon>
        <taxon>Sordariomycetes</taxon>
        <taxon>Sordariomycetidae</taxon>
        <taxon>Sordariales</taxon>
        <taxon>Chaetomiaceae</taxon>
        <taxon>Parathielavia</taxon>
    </lineage>
</organism>
<protein>
    <submittedName>
        <fullName evidence="3">HET-domain-containing protein</fullName>
    </submittedName>
</protein>
<dbReference type="Pfam" id="PF06985">
    <property type="entry name" value="HET"/>
    <property type="match status" value="1"/>
</dbReference>
<accession>A0AAN6T378</accession>
<feature type="domain" description="Heterokaryon incompatibility" evidence="2">
    <location>
        <begin position="261"/>
        <end position="389"/>
    </location>
</feature>
<dbReference type="PANTHER" id="PTHR33112:SF1">
    <property type="entry name" value="HETEROKARYON INCOMPATIBILITY DOMAIN-CONTAINING PROTEIN"/>
    <property type="match status" value="1"/>
</dbReference>
<dbReference type="Proteomes" id="UP001305647">
    <property type="component" value="Unassembled WGS sequence"/>
</dbReference>
<proteinExistence type="predicted"/>
<evidence type="ECO:0000313" key="3">
    <source>
        <dbReference type="EMBL" id="KAK4103153.1"/>
    </source>
</evidence>
<reference evidence="3" key="2">
    <citation type="submission" date="2023-05" db="EMBL/GenBank/DDBJ databases">
        <authorList>
            <consortium name="Lawrence Berkeley National Laboratory"/>
            <person name="Steindorff A."/>
            <person name="Hensen N."/>
            <person name="Bonometti L."/>
            <person name="Westerberg I."/>
            <person name="Brannstrom I.O."/>
            <person name="Guillou S."/>
            <person name="Cros-Aarteil S."/>
            <person name="Calhoun S."/>
            <person name="Haridas S."/>
            <person name="Kuo A."/>
            <person name="Mondo S."/>
            <person name="Pangilinan J."/>
            <person name="Riley R."/>
            <person name="Labutti K."/>
            <person name="Andreopoulos B."/>
            <person name="Lipzen A."/>
            <person name="Chen C."/>
            <person name="Yanf M."/>
            <person name="Daum C."/>
            <person name="Ng V."/>
            <person name="Clum A."/>
            <person name="Ohm R."/>
            <person name="Martin F."/>
            <person name="Silar P."/>
            <person name="Natvig D."/>
            <person name="Lalanne C."/>
            <person name="Gautier V."/>
            <person name="Ament-Velasquez S.L."/>
            <person name="Kruys A."/>
            <person name="Hutchinson M.I."/>
            <person name="Powell A.J."/>
            <person name="Barry K."/>
            <person name="Miller A.N."/>
            <person name="Grigoriev I.V."/>
            <person name="Debuchy R."/>
            <person name="Gladieux P."/>
            <person name="Thoren M.H."/>
            <person name="Johannesson H."/>
        </authorList>
    </citation>
    <scope>NUCLEOTIDE SEQUENCE</scope>
    <source>
        <strain evidence="3">CBS 757.83</strain>
    </source>
</reference>
<feature type="compositionally biased region" description="Polar residues" evidence="1">
    <location>
        <begin position="1"/>
        <end position="10"/>
    </location>
</feature>
<reference evidence="3" key="1">
    <citation type="journal article" date="2023" name="Mol. Phylogenet. Evol.">
        <title>Genome-scale phylogeny and comparative genomics of the fungal order Sordariales.</title>
        <authorList>
            <person name="Hensen N."/>
            <person name="Bonometti L."/>
            <person name="Westerberg I."/>
            <person name="Brannstrom I.O."/>
            <person name="Guillou S."/>
            <person name="Cros-Aarteil S."/>
            <person name="Calhoun S."/>
            <person name="Haridas S."/>
            <person name="Kuo A."/>
            <person name="Mondo S."/>
            <person name="Pangilinan J."/>
            <person name="Riley R."/>
            <person name="LaButti K."/>
            <person name="Andreopoulos B."/>
            <person name="Lipzen A."/>
            <person name="Chen C."/>
            <person name="Yan M."/>
            <person name="Daum C."/>
            <person name="Ng V."/>
            <person name="Clum A."/>
            <person name="Steindorff A."/>
            <person name="Ohm R.A."/>
            <person name="Martin F."/>
            <person name="Silar P."/>
            <person name="Natvig D.O."/>
            <person name="Lalanne C."/>
            <person name="Gautier V."/>
            <person name="Ament-Velasquez S.L."/>
            <person name="Kruys A."/>
            <person name="Hutchinson M.I."/>
            <person name="Powell A.J."/>
            <person name="Barry K."/>
            <person name="Miller A.N."/>
            <person name="Grigoriev I.V."/>
            <person name="Debuchy R."/>
            <person name="Gladieux P."/>
            <person name="Hiltunen Thoren M."/>
            <person name="Johannesson H."/>
        </authorList>
    </citation>
    <scope>NUCLEOTIDE SEQUENCE</scope>
    <source>
        <strain evidence="3">CBS 757.83</strain>
    </source>
</reference>
<dbReference type="PANTHER" id="PTHR33112">
    <property type="entry name" value="DOMAIN PROTEIN, PUTATIVE-RELATED"/>
    <property type="match status" value="1"/>
</dbReference>
<dbReference type="AlphaFoldDB" id="A0AAN6T378"/>